<reference evidence="8 9" key="1">
    <citation type="journal article" date="2015" name="Sci. Rep.">
        <title>Genome of the facultative scuticociliatosis pathogen Pseudocohnilembus persalinus provides insight into its virulence through horizontal gene transfer.</title>
        <authorList>
            <person name="Xiong J."/>
            <person name="Wang G."/>
            <person name="Cheng J."/>
            <person name="Tian M."/>
            <person name="Pan X."/>
            <person name="Warren A."/>
            <person name="Jiang C."/>
            <person name="Yuan D."/>
            <person name="Miao W."/>
        </authorList>
    </citation>
    <scope>NUCLEOTIDE SEQUENCE [LARGE SCALE GENOMIC DNA]</scope>
    <source>
        <strain evidence="8">36N120E</strain>
    </source>
</reference>
<dbReference type="GO" id="GO:0005886">
    <property type="term" value="C:plasma membrane"/>
    <property type="evidence" value="ECO:0007669"/>
    <property type="project" value="UniProtKB-SubCell"/>
</dbReference>
<comment type="subcellular location">
    <subcellularLocation>
        <location evidence="1">Cell membrane</location>
        <topology evidence="1">Multi-pass membrane protein</topology>
    </subcellularLocation>
</comment>
<evidence type="ECO:0000256" key="6">
    <source>
        <dbReference type="SAM" id="Phobius"/>
    </source>
</evidence>
<dbReference type="PANTHER" id="PTHR32522">
    <property type="match status" value="1"/>
</dbReference>
<feature type="transmembrane region" description="Helical" evidence="6">
    <location>
        <begin position="439"/>
        <end position="459"/>
    </location>
</feature>
<dbReference type="EMBL" id="LDAU01000082">
    <property type="protein sequence ID" value="KRX07627.1"/>
    <property type="molecule type" value="Genomic_DNA"/>
</dbReference>
<dbReference type="InterPro" id="IPR003838">
    <property type="entry name" value="ABC3_permease_C"/>
</dbReference>
<keyword evidence="5 6" id="KW-0472">Membrane</keyword>
<evidence type="ECO:0000256" key="2">
    <source>
        <dbReference type="ARBA" id="ARBA00022475"/>
    </source>
</evidence>
<organism evidence="8 9">
    <name type="scientific">Pseudocohnilembus persalinus</name>
    <name type="common">Ciliate</name>
    <dbReference type="NCBI Taxonomy" id="266149"/>
    <lineage>
        <taxon>Eukaryota</taxon>
        <taxon>Sar</taxon>
        <taxon>Alveolata</taxon>
        <taxon>Ciliophora</taxon>
        <taxon>Intramacronucleata</taxon>
        <taxon>Oligohymenophorea</taxon>
        <taxon>Scuticociliatia</taxon>
        <taxon>Philasterida</taxon>
        <taxon>Pseudocohnilembidae</taxon>
        <taxon>Pseudocohnilembus</taxon>
    </lineage>
</organism>
<evidence type="ECO:0000256" key="1">
    <source>
        <dbReference type="ARBA" id="ARBA00004651"/>
    </source>
</evidence>
<keyword evidence="2" id="KW-1003">Cell membrane</keyword>
<dbReference type="PANTHER" id="PTHR32522:SF5">
    <property type="entry name" value="ABC3 TRANSPORTER PERMEASE PROTEIN DOMAIN-CONTAINING PROTEIN"/>
    <property type="match status" value="1"/>
</dbReference>
<evidence type="ECO:0000313" key="9">
    <source>
        <dbReference type="Proteomes" id="UP000054937"/>
    </source>
</evidence>
<dbReference type="InParanoid" id="A0A0V0QZH3"/>
<evidence type="ECO:0000256" key="4">
    <source>
        <dbReference type="ARBA" id="ARBA00022989"/>
    </source>
</evidence>
<protein>
    <recommendedName>
        <fullName evidence="7">ABC3 transporter permease C-terminal domain-containing protein</fullName>
    </recommendedName>
</protein>
<name>A0A0V0QZH3_PSEPJ</name>
<feature type="transmembrane region" description="Helical" evidence="6">
    <location>
        <begin position="500"/>
        <end position="517"/>
    </location>
</feature>
<keyword evidence="4 6" id="KW-1133">Transmembrane helix</keyword>
<keyword evidence="9" id="KW-1185">Reference proteome</keyword>
<feature type="transmembrane region" description="Helical" evidence="6">
    <location>
        <begin position="383"/>
        <end position="403"/>
    </location>
</feature>
<gene>
    <name evidence="8" type="ORF">PPERSA_11176</name>
</gene>
<dbReference type="OrthoDB" id="312032at2759"/>
<dbReference type="Proteomes" id="UP000054937">
    <property type="component" value="Unassembled WGS sequence"/>
</dbReference>
<evidence type="ECO:0000313" key="8">
    <source>
        <dbReference type="EMBL" id="KRX07627.1"/>
    </source>
</evidence>
<evidence type="ECO:0000256" key="5">
    <source>
        <dbReference type="ARBA" id="ARBA00023136"/>
    </source>
</evidence>
<evidence type="ECO:0000256" key="3">
    <source>
        <dbReference type="ARBA" id="ARBA00022692"/>
    </source>
</evidence>
<feature type="transmembrane region" description="Helical" evidence="6">
    <location>
        <begin position="990"/>
        <end position="1016"/>
    </location>
</feature>
<feature type="transmembrane region" description="Helical" evidence="6">
    <location>
        <begin position="471"/>
        <end position="494"/>
    </location>
</feature>
<feature type="transmembrane region" description="Helical" evidence="6">
    <location>
        <begin position="944"/>
        <end position="969"/>
    </location>
</feature>
<dbReference type="AlphaFoldDB" id="A0A0V0QZH3"/>
<dbReference type="Pfam" id="PF02687">
    <property type="entry name" value="FtsX"/>
    <property type="match status" value="1"/>
</dbReference>
<accession>A0A0V0QZH3</accession>
<proteinExistence type="predicted"/>
<feature type="transmembrane region" description="Helical" evidence="6">
    <location>
        <begin position="1036"/>
        <end position="1058"/>
    </location>
</feature>
<feature type="transmembrane region" description="Helical" evidence="6">
    <location>
        <begin position="353"/>
        <end position="371"/>
    </location>
</feature>
<comment type="caution">
    <text evidence="8">The sequence shown here is derived from an EMBL/GenBank/DDBJ whole genome shotgun (WGS) entry which is preliminary data.</text>
</comment>
<feature type="domain" description="ABC3 transporter permease C-terminal" evidence="7">
    <location>
        <begin position="947"/>
        <end position="1067"/>
    </location>
</feature>
<keyword evidence="3 6" id="KW-0812">Transmembrane</keyword>
<sequence>MTLTASSSTIFQSEGIDYKDSIFLDFDYINQNYCLLVPDELKGCTPRWYAPIIIYNQNDKNDFSQRYNNKIGANLIIIDQEREKKIGIGRNREMADMIGGKGIVSRNVKNFLEMGEVEENEVIKFTIDMSMFLDQNLQINDFVDGEEYVDDIGEKESTQEKVKKSVKNQLNQYLRDGENEELMGQLTDYLNNIEQILPQNFFKSQNFEKKTSQEWVELFSERMTDFLFEFPVNFTIPVAQYVDNFDGIMPSNTGHACLIDRSGINYIIENNKDQIITQLLRYILNNKKSFLGEGFLRLYFKEQADFDRRLQKSMVKFNNNLNQFALTVEGVLKNREQIYLGSQMSEYKKKIGLVLYNLAKIGASFAIYEMYKFNFESGLDFGYLIKAFLLGIVIPLISSILPARRAFKQNLRDSLDQNKRFEVETKIIFHKLEKMGLGFYTFITSILLITVGEMSYLLVPQAFIQKDINLFYAFINCTLLLFIYGLVQLIQLLQDPLQRFLVWFFMKFLASNGISNLKKMVYNNFYSHERKLKKISFIFTLSFAFLVFITMGINLIAQVITNTVSKVFGGDFVILKRPYYQSLDEEAIRQFVQIHQQRYPDIIDGITFLSVGMDDVPGVGKTYISINSNRDLDKVIIRAADPLFLDVGFEQFYIPNGYYDKIEFGNLKDSNRKNGMYAIYEEIEDINKLSDFQKGKNIYIEDIKKKYDGELFNPYLELQDQKFISRGRYKPEDELKYKDTYRVASNGDMIYDFFVKNAKSGVNTRNKYHFRENKQEQIIESIVGTNIMNALGLEVGQQFQIVVQARSRYYNVGLQFRCRITHAVDYLPIENHMSPKEIRFNPFGRPEIMISQQQYNFIMNQVWQILDQNQQKSKIPAIYNDMGVKTSFGIPVHKAVFRFKRKLTELERMDIQDGLKNFLTKKVVTFDVQSLIYTVQNGLGFLSYFMNFVAVIVMLLGLFLITVLFQSAIKEKIQEFKIMRATGVNFRQIKFIYLIESVSVVCAAGMLGAILGTLISITLSYEVTLLLESQLKDLNINYFTIIGLFVVGFFSAYLGAAIPLKKYKNVSISAIDKLED</sequence>
<evidence type="ECO:0000259" key="7">
    <source>
        <dbReference type="Pfam" id="PF02687"/>
    </source>
</evidence>
<feature type="transmembrane region" description="Helical" evidence="6">
    <location>
        <begin position="537"/>
        <end position="557"/>
    </location>
</feature>